<dbReference type="Proteomes" id="UP000242525">
    <property type="component" value="Unassembled WGS sequence"/>
</dbReference>
<dbReference type="PANTHER" id="PTHR22705:SF0">
    <property type="entry name" value="ZZ-TYPE ZINC FINGER-CONTAINING PROTEIN 3"/>
    <property type="match status" value="1"/>
</dbReference>
<dbReference type="EMBL" id="QQZK01000001">
    <property type="protein sequence ID" value="KAF5105134.1"/>
    <property type="molecule type" value="Genomic_DNA"/>
</dbReference>
<proteinExistence type="predicted"/>
<accession>A0A0J9XJZ8</accession>
<dbReference type="AlphaFoldDB" id="A0A0J9XJZ8"/>
<organism evidence="2 4">
    <name type="scientific">Geotrichum candidum</name>
    <name type="common">Oospora lactis</name>
    <name type="synonym">Dipodascus geotrichum</name>
    <dbReference type="NCBI Taxonomy" id="1173061"/>
    <lineage>
        <taxon>Eukaryota</taxon>
        <taxon>Fungi</taxon>
        <taxon>Dikarya</taxon>
        <taxon>Ascomycota</taxon>
        <taxon>Saccharomycotina</taxon>
        <taxon>Dipodascomycetes</taxon>
        <taxon>Dipodascales</taxon>
        <taxon>Dipodascaceae</taxon>
        <taxon>Geotrichum</taxon>
    </lineage>
</organism>
<dbReference type="PANTHER" id="PTHR22705">
    <property type="entry name" value="ZINC FINGER, ZZ DOMAIN CONTAINING 3"/>
    <property type="match status" value="1"/>
</dbReference>
<dbReference type="InterPro" id="IPR037830">
    <property type="entry name" value="ZZZ3"/>
</dbReference>
<evidence type="ECO:0000313" key="2">
    <source>
        <dbReference type="EMBL" id="CDO57348.1"/>
    </source>
</evidence>
<feature type="compositionally biased region" description="Low complexity" evidence="1">
    <location>
        <begin position="18"/>
        <end position="50"/>
    </location>
</feature>
<keyword evidence="4" id="KW-1185">Reference proteome</keyword>
<dbReference type="EMBL" id="CCBN010000020">
    <property type="protein sequence ID" value="CDO57348.1"/>
    <property type="molecule type" value="Genomic_DNA"/>
</dbReference>
<evidence type="ECO:0000313" key="4">
    <source>
        <dbReference type="Proteomes" id="UP000242525"/>
    </source>
</evidence>
<evidence type="ECO:0000256" key="1">
    <source>
        <dbReference type="SAM" id="MobiDB-lite"/>
    </source>
</evidence>
<protein>
    <submittedName>
        <fullName evidence="2">Uncharacterized protein</fullName>
    </submittedName>
</protein>
<feature type="compositionally biased region" description="Polar residues" evidence="1">
    <location>
        <begin position="1"/>
        <end position="17"/>
    </location>
</feature>
<dbReference type="Proteomes" id="UP000750522">
    <property type="component" value="Unassembled WGS sequence"/>
</dbReference>
<reference evidence="3" key="2">
    <citation type="journal article" date="2020" name="Front. Microbiol.">
        <title>Phenotypic and Genetic Characterization of the Cheese Ripening Yeast Geotrichum candidum.</title>
        <authorList>
            <person name="Perkins V."/>
            <person name="Vignola S."/>
            <person name="Lessard M.H."/>
            <person name="Plante P.L."/>
            <person name="Corbeil J."/>
            <person name="Dugat-Bony E."/>
            <person name="Frenette M."/>
            <person name="Labrie S."/>
        </authorList>
    </citation>
    <scope>NUCLEOTIDE SEQUENCE</scope>
    <source>
        <strain evidence="3">LMA-70</strain>
    </source>
</reference>
<feature type="region of interest" description="Disordered" evidence="1">
    <location>
        <begin position="1"/>
        <end position="73"/>
    </location>
</feature>
<dbReference type="OrthoDB" id="20473at2759"/>
<comment type="caution">
    <text evidence="2">The sequence shown here is derived from an EMBL/GenBank/DDBJ whole genome shotgun (WGS) entry which is preliminary data.</text>
</comment>
<evidence type="ECO:0000313" key="3">
    <source>
        <dbReference type="EMBL" id="KAF5105134.1"/>
    </source>
</evidence>
<name>A0A0J9XJZ8_GEOCN</name>
<sequence length="181" mass="19289">MSSPTTDPTPELTATSRPESPVSNSVAPVAATPAPLAAEAPATTTAPPEAGQHTPATKLPTPPPQQQSIETNPDYIALTSALALLQNQRNIACKDLVELQRLKSEALSDPQAFLQNLQQTSTADGSGSNGSRIPKMQRVVKAPLISWKNYGIQGQDPLRQQAKGIMENHPSFSSVRLFDNE</sequence>
<reference evidence="2 4" key="1">
    <citation type="submission" date="2014-03" db="EMBL/GenBank/DDBJ databases">
        <authorList>
            <person name="Casaregola S."/>
        </authorList>
    </citation>
    <scope>NUCLEOTIDE SEQUENCE [LARGE SCALE GENOMIC DNA]</scope>
    <source>
        <strain evidence="2 4">CLIB 918</strain>
    </source>
</reference>
<reference evidence="3" key="3">
    <citation type="submission" date="2020-01" db="EMBL/GenBank/DDBJ databases">
        <authorList>
            <person name="Perkins V."/>
            <person name="Lessard M.-H."/>
            <person name="Dugat-Bony E."/>
            <person name="Frenette M."/>
            <person name="Labrie S."/>
        </authorList>
    </citation>
    <scope>NUCLEOTIDE SEQUENCE</scope>
    <source>
        <strain evidence="3">LMA-70</strain>
    </source>
</reference>
<gene>
    <name evidence="2" type="ORF">BN980_GECA20s01660g</name>
    <name evidence="3" type="ORF">DV451_000050</name>
</gene>